<feature type="chain" id="PRO_5037611889" evidence="1">
    <location>
        <begin position="32"/>
        <end position="322"/>
    </location>
</feature>
<evidence type="ECO:0000313" key="2">
    <source>
        <dbReference type="EMBL" id="MBE1486056.1"/>
    </source>
</evidence>
<evidence type="ECO:0000256" key="1">
    <source>
        <dbReference type="SAM" id="SignalP"/>
    </source>
</evidence>
<gene>
    <name evidence="2" type="ORF">H4W31_001694</name>
</gene>
<proteinExistence type="predicted"/>
<evidence type="ECO:0000313" key="3">
    <source>
        <dbReference type="Proteomes" id="UP000649753"/>
    </source>
</evidence>
<dbReference type="EMBL" id="JADBEB010000001">
    <property type="protein sequence ID" value="MBE1486056.1"/>
    <property type="molecule type" value="Genomic_DNA"/>
</dbReference>
<reference evidence="2" key="1">
    <citation type="submission" date="2020-10" db="EMBL/GenBank/DDBJ databases">
        <title>Sequencing the genomes of 1000 actinobacteria strains.</title>
        <authorList>
            <person name="Klenk H.-P."/>
        </authorList>
    </citation>
    <scope>NUCLEOTIDE SEQUENCE</scope>
    <source>
        <strain evidence="2">DSM 46832</strain>
    </source>
</reference>
<accession>A0A927M3D8</accession>
<feature type="signal peptide" evidence="1">
    <location>
        <begin position="1"/>
        <end position="31"/>
    </location>
</feature>
<keyword evidence="1" id="KW-0732">Signal</keyword>
<comment type="caution">
    <text evidence="2">The sequence shown here is derived from an EMBL/GenBank/DDBJ whole genome shotgun (WGS) entry which is preliminary data.</text>
</comment>
<keyword evidence="3" id="KW-1185">Reference proteome</keyword>
<dbReference type="RefSeq" id="WP_192766145.1">
    <property type="nucleotide sequence ID" value="NZ_JADBEB010000001.1"/>
</dbReference>
<dbReference type="AlphaFoldDB" id="A0A927M3D8"/>
<protein>
    <submittedName>
        <fullName evidence="2">Uncharacterized protein</fullName>
    </submittedName>
</protein>
<sequence length="322" mass="33452">MKRTTASQQLIRSATVAVAAVAMLSTMNASATATESASPTERVDQALAQAGVSRETPGALVSSDGAIDINHDHPSASIAIGGRLAGISLIKAGVHVTKTEHARSNDSERSYGDVGPSTDALVRANDGGVQIITVMRGPRASNIQRYDLELPDGARLVPNGRGFALVESDGAVSGAIDAPWAKDATGRELPTRYTLDDNVLMQETDMTGAQYPVVADPRITFGLGVYLNMWGWEVRSTAVAVIALFGTGVVVSCTQTGSIPNAALRTLAVLVCGAAAVNLRSIFQAVVDVYRNGVSDGQCYQDKIFGPGNAGGFRTVSATNCG</sequence>
<name>A0A927M3D8_9ACTN</name>
<organism evidence="2 3">
    <name type="scientific">Plantactinospora soyae</name>
    <dbReference type="NCBI Taxonomy" id="1544732"/>
    <lineage>
        <taxon>Bacteria</taxon>
        <taxon>Bacillati</taxon>
        <taxon>Actinomycetota</taxon>
        <taxon>Actinomycetes</taxon>
        <taxon>Micromonosporales</taxon>
        <taxon>Micromonosporaceae</taxon>
        <taxon>Plantactinospora</taxon>
    </lineage>
</organism>
<dbReference type="Proteomes" id="UP000649753">
    <property type="component" value="Unassembled WGS sequence"/>
</dbReference>